<dbReference type="Proteomes" id="UP000808349">
    <property type="component" value="Unassembled WGS sequence"/>
</dbReference>
<sequence>MLNKFKHRSIQRHNDFIHFYIQYFNEIGQLEFKEYIEIKLIYLEALLFLGRSNLFHDTVDQILEDIIFHPITNPYLKNLYIEALLLKAKMYREEKLLEKALNIYLEVNRIKPKSRKIRIELLLLQFKMEQIKNILWIKITLLTLILTLIMSVLIVLNINFSYPFWQNNLYVFRNSFFYCALIIIISTNLISLKRIIPIINKS</sequence>
<evidence type="ECO:0000256" key="1">
    <source>
        <dbReference type="SAM" id="Phobius"/>
    </source>
</evidence>
<name>A0A9D7XDD3_9BACT</name>
<keyword evidence="1" id="KW-1133">Transmembrane helix</keyword>
<keyword evidence="1" id="KW-0812">Transmembrane</keyword>
<accession>A0A9D7XDD3</accession>
<dbReference type="AlphaFoldDB" id="A0A9D7XDD3"/>
<organism evidence="2 3">
    <name type="scientific">Candidatus Defluviibacterium haderslevense</name>
    <dbReference type="NCBI Taxonomy" id="2981993"/>
    <lineage>
        <taxon>Bacteria</taxon>
        <taxon>Pseudomonadati</taxon>
        <taxon>Bacteroidota</taxon>
        <taxon>Saprospiria</taxon>
        <taxon>Saprospirales</taxon>
        <taxon>Saprospiraceae</taxon>
        <taxon>Candidatus Defluviibacterium</taxon>
    </lineage>
</organism>
<gene>
    <name evidence="2" type="ORF">IPO85_02750</name>
</gene>
<dbReference type="EMBL" id="JADKFW010000004">
    <property type="protein sequence ID" value="MBK9716441.1"/>
    <property type="molecule type" value="Genomic_DNA"/>
</dbReference>
<feature type="transmembrane region" description="Helical" evidence="1">
    <location>
        <begin position="135"/>
        <end position="155"/>
    </location>
</feature>
<comment type="caution">
    <text evidence="2">The sequence shown here is derived from an EMBL/GenBank/DDBJ whole genome shotgun (WGS) entry which is preliminary data.</text>
</comment>
<feature type="transmembrane region" description="Helical" evidence="1">
    <location>
        <begin position="175"/>
        <end position="192"/>
    </location>
</feature>
<proteinExistence type="predicted"/>
<evidence type="ECO:0000313" key="2">
    <source>
        <dbReference type="EMBL" id="MBK9716441.1"/>
    </source>
</evidence>
<reference evidence="2 3" key="1">
    <citation type="submission" date="2020-10" db="EMBL/GenBank/DDBJ databases">
        <title>Connecting structure to function with the recovery of over 1000 high-quality activated sludge metagenome-assembled genomes encoding full-length rRNA genes using long-read sequencing.</title>
        <authorList>
            <person name="Singleton C.M."/>
            <person name="Petriglieri F."/>
            <person name="Kristensen J.M."/>
            <person name="Kirkegaard R.H."/>
            <person name="Michaelsen T.Y."/>
            <person name="Andersen M.H."/>
            <person name="Karst S.M."/>
            <person name="Dueholm M.S."/>
            <person name="Nielsen P.H."/>
            <person name="Albertsen M."/>
        </authorList>
    </citation>
    <scope>NUCLEOTIDE SEQUENCE [LARGE SCALE GENOMIC DNA]</scope>
    <source>
        <strain evidence="2">Ribe_18-Q3-R11-54_BAT3C.373</strain>
    </source>
</reference>
<evidence type="ECO:0000313" key="3">
    <source>
        <dbReference type="Proteomes" id="UP000808349"/>
    </source>
</evidence>
<protein>
    <submittedName>
        <fullName evidence="2">Uncharacterized protein</fullName>
    </submittedName>
</protein>
<keyword evidence="1" id="KW-0472">Membrane</keyword>